<dbReference type="EMBL" id="CAVMJV010000011">
    <property type="protein sequence ID" value="CAK5045154.1"/>
    <property type="molecule type" value="Genomic_DNA"/>
</dbReference>
<organism evidence="1 2">
    <name type="scientific">Meloidogyne enterolobii</name>
    <name type="common">Root-knot nematode worm</name>
    <name type="synonym">Meloidogyne mayaguensis</name>
    <dbReference type="NCBI Taxonomy" id="390850"/>
    <lineage>
        <taxon>Eukaryota</taxon>
        <taxon>Metazoa</taxon>
        <taxon>Ecdysozoa</taxon>
        <taxon>Nematoda</taxon>
        <taxon>Chromadorea</taxon>
        <taxon>Rhabditida</taxon>
        <taxon>Tylenchina</taxon>
        <taxon>Tylenchomorpha</taxon>
        <taxon>Tylenchoidea</taxon>
        <taxon>Meloidogynidae</taxon>
        <taxon>Meloidogyninae</taxon>
        <taxon>Meloidogyne</taxon>
    </lineage>
</organism>
<gene>
    <name evidence="1" type="ORF">MENTE1834_LOCUS11689</name>
</gene>
<name>A0ACB0YG55_MELEN</name>
<evidence type="ECO:0000313" key="2">
    <source>
        <dbReference type="Proteomes" id="UP001497535"/>
    </source>
</evidence>
<evidence type="ECO:0000313" key="1">
    <source>
        <dbReference type="EMBL" id="CAK5045154.1"/>
    </source>
</evidence>
<sequence length="57" mass="6553">MFPSRPPTPPLLLPPPPLLFIFPFLSNKVGRSFLNKYLLKLNICLNHRSQTCARFVT</sequence>
<comment type="caution">
    <text evidence="1">The sequence shown here is derived from an EMBL/GenBank/DDBJ whole genome shotgun (WGS) entry which is preliminary data.</text>
</comment>
<protein>
    <submittedName>
        <fullName evidence="1">Uncharacterized protein</fullName>
    </submittedName>
</protein>
<keyword evidence="2" id="KW-1185">Reference proteome</keyword>
<accession>A0ACB0YG55</accession>
<reference evidence="1" key="1">
    <citation type="submission" date="2023-11" db="EMBL/GenBank/DDBJ databases">
        <authorList>
            <person name="Poullet M."/>
        </authorList>
    </citation>
    <scope>NUCLEOTIDE SEQUENCE</scope>
    <source>
        <strain evidence="1">E1834</strain>
    </source>
</reference>
<proteinExistence type="predicted"/>
<dbReference type="Proteomes" id="UP001497535">
    <property type="component" value="Unassembled WGS sequence"/>
</dbReference>